<sequence length="121" mass="13920">MICAPKQSYIFQMKRLGHLLLVFICLTYLIIMINGYSLRRFRPLYIPDDNYNIDFDESSLADNKLLLNAGRKFPDDSIANDAVRSSDSNINNKKRNSEIISALMGLRRAVSNNYGEHHVHD</sequence>
<keyword evidence="1" id="KW-1133">Transmembrane helix</keyword>
<dbReference type="Proteomes" id="UP000694846">
    <property type="component" value="Unplaced"/>
</dbReference>
<proteinExistence type="predicted"/>
<reference evidence="3" key="1">
    <citation type="submission" date="2025-08" db="UniProtKB">
        <authorList>
            <consortium name="RefSeq"/>
        </authorList>
    </citation>
    <scope>IDENTIFICATION</scope>
    <source>
        <tissue evidence="3">Whole body</tissue>
    </source>
</reference>
<evidence type="ECO:0000256" key="1">
    <source>
        <dbReference type="SAM" id="Phobius"/>
    </source>
</evidence>
<evidence type="ECO:0000313" key="3">
    <source>
        <dbReference type="RefSeq" id="XP_025409464.1"/>
    </source>
</evidence>
<dbReference type="GeneID" id="112682908"/>
<dbReference type="AlphaFoldDB" id="A0A8B8FF07"/>
<name>A0A8B8FF07_9HEMI</name>
<protein>
    <submittedName>
        <fullName evidence="3">Uncharacterized protein LOC112682908 isoform X1</fullName>
    </submittedName>
</protein>
<keyword evidence="1" id="KW-0812">Transmembrane</keyword>
<feature type="transmembrane region" description="Helical" evidence="1">
    <location>
        <begin position="16"/>
        <end position="36"/>
    </location>
</feature>
<keyword evidence="2" id="KW-1185">Reference proteome</keyword>
<gene>
    <name evidence="3" type="primary">LOC112682908</name>
</gene>
<keyword evidence="1" id="KW-0472">Membrane</keyword>
<evidence type="ECO:0000313" key="2">
    <source>
        <dbReference type="Proteomes" id="UP000694846"/>
    </source>
</evidence>
<organism evidence="2 3">
    <name type="scientific">Sipha flava</name>
    <name type="common">yellow sugarcane aphid</name>
    <dbReference type="NCBI Taxonomy" id="143950"/>
    <lineage>
        <taxon>Eukaryota</taxon>
        <taxon>Metazoa</taxon>
        <taxon>Ecdysozoa</taxon>
        <taxon>Arthropoda</taxon>
        <taxon>Hexapoda</taxon>
        <taxon>Insecta</taxon>
        <taxon>Pterygota</taxon>
        <taxon>Neoptera</taxon>
        <taxon>Paraneoptera</taxon>
        <taxon>Hemiptera</taxon>
        <taxon>Sternorrhyncha</taxon>
        <taxon>Aphidomorpha</taxon>
        <taxon>Aphidoidea</taxon>
        <taxon>Aphididae</taxon>
        <taxon>Sipha</taxon>
    </lineage>
</organism>
<dbReference type="RefSeq" id="XP_025409464.1">
    <property type="nucleotide sequence ID" value="XM_025553679.1"/>
</dbReference>
<dbReference type="OrthoDB" id="6599601at2759"/>
<accession>A0A8B8FF07</accession>